<keyword evidence="2" id="KW-1185">Reference proteome</keyword>
<geneLocation type="plasmid" evidence="1 2">
    <name>pPLIM01</name>
</geneLocation>
<gene>
    <name evidence="1" type="ordered locus">Plim_4269</name>
</gene>
<proteinExistence type="predicted"/>
<dbReference type="RefSeq" id="WP_013112507.1">
    <property type="nucleotide sequence ID" value="NC_014149.1"/>
</dbReference>
<dbReference type="KEGG" id="plm:Plim_4269"/>
<dbReference type="EMBL" id="CP001745">
    <property type="protein sequence ID" value="ADG70076.1"/>
    <property type="molecule type" value="Genomic_DNA"/>
</dbReference>
<protein>
    <submittedName>
        <fullName evidence="1">Uncharacterized protein</fullName>
    </submittedName>
</protein>
<evidence type="ECO:0000313" key="1">
    <source>
        <dbReference type="EMBL" id="ADG70076.1"/>
    </source>
</evidence>
<name>D5SZF6_PLAL2</name>
<organism evidence="1 2">
    <name type="scientific">Planctopirus limnophila (strain ATCC 43296 / DSM 3776 / IFAM 1008 / Mu 290)</name>
    <name type="common">Planctomyces limnophilus</name>
    <dbReference type="NCBI Taxonomy" id="521674"/>
    <lineage>
        <taxon>Bacteria</taxon>
        <taxon>Pseudomonadati</taxon>
        <taxon>Planctomycetota</taxon>
        <taxon>Planctomycetia</taxon>
        <taxon>Planctomycetales</taxon>
        <taxon>Planctomycetaceae</taxon>
        <taxon>Planctopirus</taxon>
    </lineage>
</organism>
<sequence>MPGVIYLDNDLDVVVRGLRLAEDNSPINDAELYVALGRKLISGEITAATNATPIVITSAGHGLSNGDSVVIMNVEGNLAANGGWEVANVTTNTFELVGSVGSAAYEASGVWYAGVTDAIHIPLESEPGEAGHYRGTIPGSVNINRGEMLVELIYCRNYQLGWQRELQGRIRTR</sequence>
<accession>D5SZF6</accession>
<dbReference type="InterPro" id="IPR023366">
    <property type="entry name" value="ATP_synth_asu-like_sf"/>
</dbReference>
<reference evidence="1 2" key="1">
    <citation type="journal article" date="2010" name="Stand. Genomic Sci.">
        <title>Complete genome sequence of Planctomyces limnophilus type strain (Mu 290).</title>
        <authorList>
            <person name="Labutti K."/>
            <person name="Sikorski J."/>
            <person name="Schneider S."/>
            <person name="Nolan M."/>
            <person name="Lucas S."/>
            <person name="Glavina Del Rio T."/>
            <person name="Tice H."/>
            <person name="Cheng J.F."/>
            <person name="Goodwin L."/>
            <person name="Pitluck S."/>
            <person name="Liolios K."/>
            <person name="Ivanova N."/>
            <person name="Mavromatis K."/>
            <person name="Mikhailova N."/>
            <person name="Pati A."/>
            <person name="Chen A."/>
            <person name="Palaniappan K."/>
            <person name="Land M."/>
            <person name="Hauser L."/>
            <person name="Chang Y.J."/>
            <person name="Jeffries C.D."/>
            <person name="Tindall B.J."/>
            <person name="Rohde M."/>
            <person name="Goker M."/>
            <person name="Woyke T."/>
            <person name="Bristow J."/>
            <person name="Eisen J.A."/>
            <person name="Markowitz V."/>
            <person name="Hugenholtz P."/>
            <person name="Kyrpides N.C."/>
            <person name="Klenk H.P."/>
            <person name="Lapidus A."/>
        </authorList>
    </citation>
    <scope>NUCLEOTIDE SEQUENCE [LARGE SCALE GENOMIC DNA]</scope>
    <source>
        <strain evidence="2">ATCC 43296 / DSM 3776 / IFAM 1008 / 290</strain>
        <plasmid evidence="1 2">pPLIM01</plasmid>
    </source>
</reference>
<dbReference type="Proteomes" id="UP000002220">
    <property type="component" value="Plasmid pPLIM01"/>
</dbReference>
<dbReference type="AlphaFoldDB" id="D5SZF6"/>
<dbReference type="OrthoDB" id="9757947at2"/>
<keyword evidence="1" id="KW-0614">Plasmid</keyword>
<dbReference type="HOGENOM" id="CLU_1546212_0_0_0"/>
<evidence type="ECO:0000313" key="2">
    <source>
        <dbReference type="Proteomes" id="UP000002220"/>
    </source>
</evidence>
<dbReference type="Gene3D" id="2.40.30.20">
    <property type="match status" value="1"/>
</dbReference>